<name>A0ABT8WS60_9FLAO</name>
<evidence type="ECO:0000313" key="5">
    <source>
        <dbReference type="Proteomes" id="UP001176806"/>
    </source>
</evidence>
<reference evidence="4" key="1">
    <citation type="submission" date="2023-07" db="EMBL/GenBank/DDBJ databases">
        <title>Two novel species in the genus Flavivirga.</title>
        <authorList>
            <person name="Kwon K."/>
        </authorList>
    </citation>
    <scope>NUCLEOTIDE SEQUENCE</scope>
    <source>
        <strain evidence="4">KACC 14158</strain>
    </source>
</reference>
<evidence type="ECO:0000259" key="3">
    <source>
        <dbReference type="PROSITE" id="PS50206"/>
    </source>
</evidence>
<sequence length="272" mass="30572">MNSNISISSPIVSVEWLHNNLEASHLIILDGTINKVFDPSQTQIPNSRLFDIKKKFSDVNAPFPSTFPAQEQFQKEARALGINKDSLIVVYDDKGIYSSARVWWLFRSFGYNNIAILNGGFPAWKKANYKTEAMKNYTGELGDFEANYKPENMRFFDDIKQASKNKTHRIIDARSESRFNSLEPEPREGLRMGNIRNSVNLPFTDLLDNGVLKPKEAIEKALSERADKEDPIIFSCGSGITACVLALGATISGYKNISVYDGSWTEWGSLVN</sequence>
<evidence type="ECO:0000313" key="4">
    <source>
        <dbReference type="EMBL" id="MDO5975944.1"/>
    </source>
</evidence>
<dbReference type="PROSITE" id="PS50206">
    <property type="entry name" value="RHODANESE_3"/>
    <property type="match status" value="2"/>
</dbReference>
<evidence type="ECO:0000256" key="1">
    <source>
        <dbReference type="ARBA" id="ARBA00022679"/>
    </source>
</evidence>
<comment type="caution">
    <text evidence="4">The sequence shown here is derived from an EMBL/GenBank/DDBJ whole genome shotgun (WGS) entry which is preliminary data.</text>
</comment>
<dbReference type="SUPFAM" id="SSF52821">
    <property type="entry name" value="Rhodanese/Cell cycle control phosphatase"/>
    <property type="match status" value="2"/>
</dbReference>
<dbReference type="Proteomes" id="UP001176806">
    <property type="component" value="Unassembled WGS sequence"/>
</dbReference>
<dbReference type="Gene3D" id="3.40.250.10">
    <property type="entry name" value="Rhodanese-like domain"/>
    <property type="match status" value="2"/>
</dbReference>
<dbReference type="PANTHER" id="PTHR11364">
    <property type="entry name" value="THIOSULFATE SULFERTANSFERASE"/>
    <property type="match status" value="1"/>
</dbReference>
<accession>A0ABT8WS60</accession>
<evidence type="ECO:0000256" key="2">
    <source>
        <dbReference type="ARBA" id="ARBA00022737"/>
    </source>
</evidence>
<dbReference type="RefSeq" id="WP_303303182.1">
    <property type="nucleotide sequence ID" value="NZ_BAABDA010000046.1"/>
</dbReference>
<keyword evidence="2" id="KW-0677">Repeat</keyword>
<dbReference type="EC" id="2.8.1.-" evidence="4"/>
<keyword evidence="1 4" id="KW-0808">Transferase</keyword>
<dbReference type="GO" id="GO:0016740">
    <property type="term" value="F:transferase activity"/>
    <property type="evidence" value="ECO:0007669"/>
    <property type="project" value="UniProtKB-KW"/>
</dbReference>
<proteinExistence type="predicted"/>
<dbReference type="InterPro" id="IPR036873">
    <property type="entry name" value="Rhodanese-like_dom_sf"/>
</dbReference>
<dbReference type="CDD" id="cd01448">
    <property type="entry name" value="TST_Repeat_1"/>
    <property type="match status" value="1"/>
</dbReference>
<dbReference type="PANTHER" id="PTHR11364:SF27">
    <property type="entry name" value="SULFURTRANSFERASE"/>
    <property type="match status" value="1"/>
</dbReference>
<dbReference type="InterPro" id="IPR001763">
    <property type="entry name" value="Rhodanese-like_dom"/>
</dbReference>
<organism evidence="4 5">
    <name type="scientific">Flavivirga jejuensis</name>
    <dbReference type="NCBI Taxonomy" id="870487"/>
    <lineage>
        <taxon>Bacteria</taxon>
        <taxon>Pseudomonadati</taxon>
        <taxon>Bacteroidota</taxon>
        <taxon>Flavobacteriia</taxon>
        <taxon>Flavobacteriales</taxon>
        <taxon>Flavobacteriaceae</taxon>
        <taxon>Flavivirga</taxon>
    </lineage>
</organism>
<dbReference type="Pfam" id="PF00581">
    <property type="entry name" value="Rhodanese"/>
    <property type="match status" value="2"/>
</dbReference>
<feature type="domain" description="Rhodanese" evidence="3">
    <location>
        <begin position="44"/>
        <end position="133"/>
    </location>
</feature>
<feature type="domain" description="Rhodanese" evidence="3">
    <location>
        <begin position="164"/>
        <end position="272"/>
    </location>
</feature>
<dbReference type="SMART" id="SM00450">
    <property type="entry name" value="RHOD"/>
    <property type="match status" value="2"/>
</dbReference>
<dbReference type="EMBL" id="JAUOEL010000006">
    <property type="protein sequence ID" value="MDO5975944.1"/>
    <property type="molecule type" value="Genomic_DNA"/>
</dbReference>
<protein>
    <submittedName>
        <fullName evidence="4">Sulfurtransferase</fullName>
        <ecNumber evidence="4">2.8.1.-</ecNumber>
    </submittedName>
</protein>
<dbReference type="CDD" id="cd01449">
    <property type="entry name" value="TST_Repeat_2"/>
    <property type="match status" value="1"/>
</dbReference>
<dbReference type="InterPro" id="IPR045078">
    <property type="entry name" value="TST/MPST-like"/>
</dbReference>
<gene>
    <name evidence="4" type="ORF">Q4Q40_17235</name>
</gene>
<keyword evidence="5" id="KW-1185">Reference proteome</keyword>